<dbReference type="PANTHER" id="PTHR37807:SF3">
    <property type="entry name" value="OS07G0160300 PROTEIN"/>
    <property type="match status" value="1"/>
</dbReference>
<protein>
    <submittedName>
        <fullName evidence="1">Kinase</fullName>
    </submittedName>
</protein>
<organism evidence="1 2">
    <name type="scientific">Paenibacillus aceris</name>
    <dbReference type="NCBI Taxonomy" id="869555"/>
    <lineage>
        <taxon>Bacteria</taxon>
        <taxon>Bacillati</taxon>
        <taxon>Bacillota</taxon>
        <taxon>Bacilli</taxon>
        <taxon>Bacillales</taxon>
        <taxon>Paenibacillaceae</taxon>
        <taxon>Paenibacillus</taxon>
    </lineage>
</organism>
<dbReference type="InterPro" id="IPR027417">
    <property type="entry name" value="P-loop_NTPase"/>
</dbReference>
<dbReference type="Proteomes" id="UP001519344">
    <property type="component" value="Unassembled WGS sequence"/>
</dbReference>
<sequence length="169" mass="19308">MLYIFSGLPGTGKSTLSAALAGEIRATYLRVDVVEQAMRVAGTWVNGPAGYIVCYEIASHNLRLGLDVIADTVNPIHETRRAWRDVAESLGIPFVEIEVVCSDEREHRYRIDTRLTDIPDFVLPTWDEVKTRQYDVWDRDHIIIDTAHQTVVESLTTLREKLDQERRKV</sequence>
<evidence type="ECO:0000313" key="2">
    <source>
        <dbReference type="Proteomes" id="UP001519344"/>
    </source>
</evidence>
<keyword evidence="1" id="KW-0808">Transferase</keyword>
<dbReference type="EMBL" id="JAGGKV010000015">
    <property type="protein sequence ID" value="MBP1965584.1"/>
    <property type="molecule type" value="Genomic_DNA"/>
</dbReference>
<gene>
    <name evidence="1" type="ORF">J2Z65_004829</name>
</gene>
<dbReference type="GO" id="GO:0016301">
    <property type="term" value="F:kinase activity"/>
    <property type="evidence" value="ECO:0007669"/>
    <property type="project" value="UniProtKB-KW"/>
</dbReference>
<accession>A0ABS4I3T4</accession>
<keyword evidence="2" id="KW-1185">Reference proteome</keyword>
<dbReference type="Gene3D" id="3.40.50.300">
    <property type="entry name" value="P-loop containing nucleotide triphosphate hydrolases"/>
    <property type="match status" value="1"/>
</dbReference>
<proteinExistence type="predicted"/>
<comment type="caution">
    <text evidence="1">The sequence shown here is derived from an EMBL/GenBank/DDBJ whole genome shotgun (WGS) entry which is preliminary data.</text>
</comment>
<reference evidence="1 2" key="1">
    <citation type="submission" date="2021-03" db="EMBL/GenBank/DDBJ databases">
        <title>Genomic Encyclopedia of Type Strains, Phase IV (KMG-IV): sequencing the most valuable type-strain genomes for metagenomic binning, comparative biology and taxonomic classification.</title>
        <authorList>
            <person name="Goeker M."/>
        </authorList>
    </citation>
    <scope>NUCLEOTIDE SEQUENCE [LARGE SCALE GENOMIC DNA]</scope>
    <source>
        <strain evidence="1 2">DSM 24950</strain>
    </source>
</reference>
<keyword evidence="1" id="KW-0418">Kinase</keyword>
<evidence type="ECO:0000313" key="1">
    <source>
        <dbReference type="EMBL" id="MBP1965584.1"/>
    </source>
</evidence>
<dbReference type="RefSeq" id="WP_167065671.1">
    <property type="nucleotide sequence ID" value="NZ_JAAOZR010000043.1"/>
</dbReference>
<dbReference type="SUPFAM" id="SSF52540">
    <property type="entry name" value="P-loop containing nucleoside triphosphate hydrolases"/>
    <property type="match status" value="1"/>
</dbReference>
<name>A0ABS4I3T4_9BACL</name>
<dbReference type="Pfam" id="PF13671">
    <property type="entry name" value="AAA_33"/>
    <property type="match status" value="1"/>
</dbReference>
<dbReference type="PANTHER" id="PTHR37807">
    <property type="entry name" value="OS07G0160300 PROTEIN"/>
    <property type="match status" value="1"/>
</dbReference>